<dbReference type="InterPro" id="IPR023214">
    <property type="entry name" value="HAD_sf"/>
</dbReference>
<evidence type="ECO:0000256" key="6">
    <source>
        <dbReference type="ARBA" id="ARBA00020092"/>
    </source>
</evidence>
<dbReference type="FunFam" id="3.40.50.1000:FF:000029">
    <property type="entry name" value="3-deoxy-D-manno-octulosonate 8-phosphate phosphatase KdsC"/>
    <property type="match status" value="1"/>
</dbReference>
<protein>
    <recommendedName>
        <fullName evidence="6">3-deoxy-D-manno-octulosonate 8-phosphate phosphatase KdsC</fullName>
        <ecNumber evidence="5">3.1.3.45</ecNumber>
    </recommendedName>
    <alternativeName>
        <fullName evidence="10">KDO 8-P phosphatase</fullName>
    </alternativeName>
</protein>
<dbReference type="OrthoDB" id="9805604at2"/>
<dbReference type="HOGENOM" id="CLU_106694_0_1_4"/>
<evidence type="ECO:0000256" key="10">
    <source>
        <dbReference type="ARBA" id="ARBA00031051"/>
    </source>
</evidence>
<evidence type="ECO:0000256" key="3">
    <source>
        <dbReference type="ARBA" id="ARBA00005893"/>
    </source>
</evidence>
<evidence type="ECO:0000256" key="11">
    <source>
        <dbReference type="PIRSR" id="PIRSR006118-2"/>
    </source>
</evidence>
<dbReference type="PATRIC" id="fig|946483.4.peg.1080"/>
<dbReference type="InterPro" id="IPR036412">
    <property type="entry name" value="HAD-like_sf"/>
</dbReference>
<keyword evidence="7 11" id="KW-0479">Metal-binding</keyword>
<dbReference type="PIRSF" id="PIRSF006118">
    <property type="entry name" value="KDO8-P_Ptase"/>
    <property type="match status" value="1"/>
</dbReference>
<evidence type="ECO:0000256" key="9">
    <source>
        <dbReference type="ARBA" id="ARBA00022842"/>
    </source>
</evidence>
<dbReference type="eggNOG" id="COG1778">
    <property type="taxonomic scope" value="Bacteria"/>
</dbReference>
<organism evidence="12 13">
    <name type="scientific">Candidatus Symbiobacter mobilis CR</name>
    <dbReference type="NCBI Taxonomy" id="946483"/>
    <lineage>
        <taxon>Bacteria</taxon>
        <taxon>Pseudomonadati</taxon>
        <taxon>Pseudomonadota</taxon>
        <taxon>Betaproteobacteria</taxon>
        <taxon>Burkholderiales</taxon>
        <taxon>Comamonadaceae</taxon>
    </lineage>
</organism>
<dbReference type="GO" id="GO:0008781">
    <property type="term" value="F:N-acylneuraminate cytidylyltransferase activity"/>
    <property type="evidence" value="ECO:0007669"/>
    <property type="project" value="TreeGrafter"/>
</dbReference>
<dbReference type="AlphaFoldDB" id="U5N788"/>
<dbReference type="Proteomes" id="UP000017184">
    <property type="component" value="Chromosome"/>
</dbReference>
<name>U5N788_9BURK</name>
<comment type="catalytic activity">
    <reaction evidence="1">
        <text>3-deoxy-alpha-D-manno-2-octulosonate-8-phosphate + H2O = 3-deoxy-alpha-D-manno-oct-2-ulosonate + phosphate</text>
        <dbReference type="Rhea" id="RHEA:11500"/>
        <dbReference type="ChEBI" id="CHEBI:15377"/>
        <dbReference type="ChEBI" id="CHEBI:43474"/>
        <dbReference type="ChEBI" id="CHEBI:85985"/>
        <dbReference type="ChEBI" id="CHEBI:85986"/>
        <dbReference type="EC" id="3.1.3.45"/>
    </reaction>
</comment>
<dbReference type="PANTHER" id="PTHR21485">
    <property type="entry name" value="HAD SUPERFAMILY MEMBERS CMAS AND KDSC"/>
    <property type="match status" value="1"/>
</dbReference>
<dbReference type="EMBL" id="CP004885">
    <property type="protein sequence ID" value="AGX87170.1"/>
    <property type="molecule type" value="Genomic_DNA"/>
</dbReference>
<dbReference type="NCBIfam" id="TIGR01670">
    <property type="entry name" value="KdsC-phosphatas"/>
    <property type="match status" value="1"/>
</dbReference>
<evidence type="ECO:0000256" key="2">
    <source>
        <dbReference type="ARBA" id="ARBA00001946"/>
    </source>
</evidence>
<proteinExistence type="inferred from homology"/>
<evidence type="ECO:0000313" key="13">
    <source>
        <dbReference type="Proteomes" id="UP000017184"/>
    </source>
</evidence>
<evidence type="ECO:0000256" key="8">
    <source>
        <dbReference type="ARBA" id="ARBA00022801"/>
    </source>
</evidence>
<gene>
    <name evidence="12" type="primary">kdsC</name>
    <name evidence="12" type="ORF">Cenrod_1076</name>
</gene>
<feature type="binding site" evidence="11">
    <location>
        <position position="27"/>
    </location>
    <ligand>
        <name>substrate</name>
    </ligand>
</feature>
<dbReference type="PANTHER" id="PTHR21485:SF3">
    <property type="entry name" value="N-ACYLNEURAMINATE CYTIDYLYLTRANSFERASE"/>
    <property type="match status" value="1"/>
</dbReference>
<dbReference type="STRING" id="946483.Cenrod_1076"/>
<comment type="cofactor">
    <cofactor evidence="2 11">
        <name>Mg(2+)</name>
        <dbReference type="ChEBI" id="CHEBI:18420"/>
    </cofactor>
</comment>
<evidence type="ECO:0000313" key="12">
    <source>
        <dbReference type="EMBL" id="AGX87170.1"/>
    </source>
</evidence>
<dbReference type="SUPFAM" id="SSF56784">
    <property type="entry name" value="HAD-like"/>
    <property type="match status" value="1"/>
</dbReference>
<evidence type="ECO:0000256" key="1">
    <source>
        <dbReference type="ARBA" id="ARBA00000898"/>
    </source>
</evidence>
<dbReference type="Gene3D" id="3.40.50.1000">
    <property type="entry name" value="HAD superfamily/HAD-like"/>
    <property type="match status" value="1"/>
</dbReference>
<keyword evidence="13" id="KW-1185">Reference proteome</keyword>
<accession>U5N788</accession>
<evidence type="ECO:0000256" key="5">
    <source>
        <dbReference type="ARBA" id="ARBA00013066"/>
    </source>
</evidence>
<dbReference type="RefSeq" id="WP_022771988.1">
    <property type="nucleotide sequence ID" value="NC_022576.1"/>
</dbReference>
<dbReference type="KEGG" id="cbx:Cenrod_1076"/>
<sequence>MTTPVLSFSPELLLRAQGVRLLILDVDGVMTDAGLYFGAGGEVLKRFHAHDGLGLRLLAGVGIHVAVITGLDSEPVRARLRALGIEHAHYGQVQKLPAALSVLQVVGATWEQTAVMGDDWHELPLMQRCALSCAPPNAHPEVLAAVHYTTRRRGGEGAVRECCDLLLTAGGHYARLLHDATA</sequence>
<dbReference type="CDD" id="cd01630">
    <property type="entry name" value="HAD_KDO-like"/>
    <property type="match status" value="1"/>
</dbReference>
<evidence type="ECO:0000256" key="7">
    <source>
        <dbReference type="ARBA" id="ARBA00022723"/>
    </source>
</evidence>
<dbReference type="GO" id="GO:0019143">
    <property type="term" value="F:3-deoxy-manno-octulosonate-8-phosphatase activity"/>
    <property type="evidence" value="ECO:0007669"/>
    <property type="project" value="UniProtKB-EC"/>
</dbReference>
<comment type="subunit">
    <text evidence="4">Homotetramer.</text>
</comment>
<comment type="similarity">
    <text evidence="3">Belongs to the KdsC family.</text>
</comment>
<reference evidence="12 13" key="1">
    <citation type="journal article" date="2013" name="Genome Biol.">
        <title>Genomic analysis reveals key aspects of prokaryotic symbiosis in the phototrophic consortium "Chlorochromatium aggregatum".</title>
        <authorList>
            <person name="Liu Z."/>
            <person name="Muller J."/>
            <person name="Li T."/>
            <person name="Alvey R.M."/>
            <person name="Vogl K."/>
            <person name="Frigaard N.U."/>
            <person name="Rockwell N.C."/>
            <person name="Boyd E.S."/>
            <person name="Tomsho L.P."/>
            <person name="Schuster S.C."/>
            <person name="Henke P."/>
            <person name="Rohde M."/>
            <person name="Overmann J."/>
            <person name="Bryant D.A."/>
        </authorList>
    </citation>
    <scope>NUCLEOTIDE SEQUENCE [LARGE SCALE GENOMIC DNA]</scope>
    <source>
        <strain evidence="12">CR</strain>
    </source>
</reference>
<keyword evidence="9 11" id="KW-0460">Magnesium</keyword>
<keyword evidence="8" id="KW-0378">Hydrolase</keyword>
<feature type="binding site" evidence="11">
    <location>
        <position position="118"/>
    </location>
    <ligand>
        <name>Mg(2+)</name>
        <dbReference type="ChEBI" id="CHEBI:18420"/>
    </ligand>
</feature>
<dbReference type="EC" id="3.1.3.45" evidence="5"/>
<dbReference type="Pfam" id="PF08282">
    <property type="entry name" value="Hydrolase_3"/>
    <property type="match status" value="1"/>
</dbReference>
<dbReference type="InterPro" id="IPR050793">
    <property type="entry name" value="CMP-NeuNAc_synthase"/>
</dbReference>
<evidence type="ECO:0000256" key="4">
    <source>
        <dbReference type="ARBA" id="ARBA00011881"/>
    </source>
</evidence>
<dbReference type="InterPro" id="IPR010023">
    <property type="entry name" value="KdsC_fam"/>
</dbReference>
<dbReference type="GO" id="GO:0046872">
    <property type="term" value="F:metal ion binding"/>
    <property type="evidence" value="ECO:0007669"/>
    <property type="project" value="UniProtKB-KW"/>
</dbReference>
<feature type="binding site" evidence="11">
    <location>
        <position position="25"/>
    </location>
    <ligand>
        <name>Mg(2+)</name>
        <dbReference type="ChEBI" id="CHEBI:18420"/>
    </ligand>
</feature>